<sequence>MNIKVIFPVIALLCVSVYLFTSNESDTHSKQEFKIKTNSEIKEGVISNIETEELTSSIVKEYLSLSEVKEIQLKPQATSPSMSNSENKLADEEAFLLALADKIESKGVIGDKILNNIQSKFDAEEIDADWAYTFEENIYSAVMQQENTDVTISQVECKTSLCKVQVDAITQDKTLLGMKFTKIMSEQSWSQESGYYFNYLSSGKNLEVIITRDEKTLNEFFN</sequence>
<dbReference type="AlphaFoldDB" id="A0A4Q7ILQ5"/>
<gene>
    <name evidence="1" type="ORF">C1E23_13470</name>
</gene>
<evidence type="ECO:0000313" key="1">
    <source>
        <dbReference type="EMBL" id="RZQ52605.1"/>
    </source>
</evidence>
<dbReference type="EMBL" id="PPSX01000048">
    <property type="protein sequence ID" value="RZQ52605.1"/>
    <property type="molecule type" value="Genomic_DNA"/>
</dbReference>
<name>A0A4Q7ILQ5_9GAMM</name>
<protein>
    <submittedName>
        <fullName evidence="1">Uncharacterized protein</fullName>
    </submittedName>
</protein>
<accession>A0A4Q7ILQ5</accession>
<evidence type="ECO:0000313" key="2">
    <source>
        <dbReference type="Proteomes" id="UP000291338"/>
    </source>
</evidence>
<proteinExistence type="predicted"/>
<organism evidence="1 2">
    <name type="scientific">Pseudoalteromonas phenolica</name>
    <dbReference type="NCBI Taxonomy" id="161398"/>
    <lineage>
        <taxon>Bacteria</taxon>
        <taxon>Pseudomonadati</taxon>
        <taxon>Pseudomonadota</taxon>
        <taxon>Gammaproteobacteria</taxon>
        <taxon>Alteromonadales</taxon>
        <taxon>Pseudoalteromonadaceae</taxon>
        <taxon>Pseudoalteromonas</taxon>
    </lineage>
</organism>
<dbReference type="RefSeq" id="WP_130256073.1">
    <property type="nucleotide sequence ID" value="NZ_PPSX01000048.1"/>
</dbReference>
<dbReference type="Proteomes" id="UP000291338">
    <property type="component" value="Unassembled WGS sequence"/>
</dbReference>
<comment type="caution">
    <text evidence="1">The sequence shown here is derived from an EMBL/GenBank/DDBJ whole genome shotgun (WGS) entry which is preliminary data.</text>
</comment>
<reference evidence="1 2" key="1">
    <citation type="submission" date="2018-01" db="EMBL/GenBank/DDBJ databases">
        <title>Co-occurrence of chitin degradation, pigmentation and bioactivity in marine Pseudoalteromonas.</title>
        <authorList>
            <person name="Paulsen S."/>
            <person name="Gram L."/>
            <person name="Machado H."/>
        </authorList>
    </citation>
    <scope>NUCLEOTIDE SEQUENCE [LARGE SCALE GENOMIC DNA]</scope>
    <source>
        <strain evidence="1 2">S3898</strain>
    </source>
</reference>